<dbReference type="AlphaFoldDB" id="A0A542U8S9"/>
<gene>
    <name evidence="3" type="ORF">FB563_0382</name>
</gene>
<keyword evidence="4" id="KW-1185">Reference proteome</keyword>
<dbReference type="InterPro" id="IPR050267">
    <property type="entry name" value="Anti-sigma-factor_SerPK"/>
</dbReference>
<dbReference type="SUPFAM" id="SSF55874">
    <property type="entry name" value="ATPase domain of HSP90 chaperone/DNA topoisomerase II/histidine kinase"/>
    <property type="match status" value="1"/>
</dbReference>
<dbReference type="Gene3D" id="3.30.565.10">
    <property type="entry name" value="Histidine kinase-like ATPase, C-terminal domain"/>
    <property type="match status" value="1"/>
</dbReference>
<dbReference type="OrthoDB" id="4304137at2"/>
<dbReference type="CDD" id="cd16936">
    <property type="entry name" value="HATPase_RsbW-like"/>
    <property type="match status" value="1"/>
</dbReference>
<dbReference type="EMBL" id="VFNX01000001">
    <property type="protein sequence ID" value="TQK95486.1"/>
    <property type="molecule type" value="Genomic_DNA"/>
</dbReference>
<dbReference type="InterPro" id="IPR036890">
    <property type="entry name" value="HATPase_C_sf"/>
</dbReference>
<protein>
    <submittedName>
        <fullName evidence="3">Anti-sigma regulatory factor (Ser/Thr protein kinase)</fullName>
    </submittedName>
</protein>
<evidence type="ECO:0000313" key="4">
    <source>
        <dbReference type="Proteomes" id="UP000318103"/>
    </source>
</evidence>
<dbReference type="GO" id="GO:0004674">
    <property type="term" value="F:protein serine/threonine kinase activity"/>
    <property type="evidence" value="ECO:0007669"/>
    <property type="project" value="UniProtKB-KW"/>
</dbReference>
<sequence>MGADPERECCHGPNSTAVEETIALSGDGSCIAEARHRTATFFTGDAADNRPTRVTGRIVSLAQLVVSELVTNACKHAPGPIRLRLRLADEAVEVEVWDSHPEIPTARQADPYRVGQHGLELVKAVAADLTVLPEEAGKRVTARLLLDPRPSA</sequence>
<feature type="domain" description="Histidine kinase/HSP90-like ATPase" evidence="2">
    <location>
        <begin position="53"/>
        <end position="143"/>
    </location>
</feature>
<accession>A0A542U8S9</accession>
<proteinExistence type="predicted"/>
<dbReference type="PANTHER" id="PTHR35526">
    <property type="entry name" value="ANTI-SIGMA-F FACTOR RSBW-RELATED"/>
    <property type="match status" value="1"/>
</dbReference>
<reference evidence="3 4" key="1">
    <citation type="submission" date="2019-06" db="EMBL/GenBank/DDBJ databases">
        <title>Sequencing the genomes of 1000 actinobacteria strains.</title>
        <authorList>
            <person name="Klenk H.-P."/>
        </authorList>
    </citation>
    <scope>NUCLEOTIDE SEQUENCE [LARGE SCALE GENOMIC DNA]</scope>
    <source>
        <strain evidence="3 4">DSM 41929</strain>
    </source>
</reference>
<dbReference type="Proteomes" id="UP000318103">
    <property type="component" value="Unassembled WGS sequence"/>
</dbReference>
<evidence type="ECO:0000256" key="1">
    <source>
        <dbReference type="ARBA" id="ARBA00022527"/>
    </source>
</evidence>
<evidence type="ECO:0000313" key="3">
    <source>
        <dbReference type="EMBL" id="TQK95486.1"/>
    </source>
</evidence>
<evidence type="ECO:0000259" key="2">
    <source>
        <dbReference type="Pfam" id="PF13581"/>
    </source>
</evidence>
<keyword evidence="1" id="KW-0808">Transferase</keyword>
<dbReference type="Pfam" id="PF13581">
    <property type="entry name" value="HATPase_c_2"/>
    <property type="match status" value="1"/>
</dbReference>
<dbReference type="RefSeq" id="WP_055707179.1">
    <property type="nucleotide sequence ID" value="NZ_LIRI01000172.1"/>
</dbReference>
<dbReference type="PANTHER" id="PTHR35526:SF3">
    <property type="entry name" value="ANTI-SIGMA-F FACTOR RSBW"/>
    <property type="match status" value="1"/>
</dbReference>
<keyword evidence="1" id="KW-0418">Kinase</keyword>
<comment type="caution">
    <text evidence="3">The sequence shown here is derived from an EMBL/GenBank/DDBJ whole genome shotgun (WGS) entry which is preliminary data.</text>
</comment>
<keyword evidence="1" id="KW-0723">Serine/threonine-protein kinase</keyword>
<organism evidence="3 4">
    <name type="scientific">Streptomyces puniciscabiei</name>
    <dbReference type="NCBI Taxonomy" id="164348"/>
    <lineage>
        <taxon>Bacteria</taxon>
        <taxon>Bacillati</taxon>
        <taxon>Actinomycetota</taxon>
        <taxon>Actinomycetes</taxon>
        <taxon>Kitasatosporales</taxon>
        <taxon>Streptomycetaceae</taxon>
        <taxon>Streptomyces</taxon>
    </lineage>
</organism>
<dbReference type="InterPro" id="IPR003594">
    <property type="entry name" value="HATPase_dom"/>
</dbReference>
<name>A0A542U8S9_9ACTN</name>